<comment type="caution">
    <text evidence="1">The sequence shown here is derived from an EMBL/GenBank/DDBJ whole genome shotgun (WGS) entry which is preliminary data.</text>
</comment>
<name>A0AAP0WZ76_LIQFO</name>
<protein>
    <recommendedName>
        <fullName evidence="3">Ankyrin repeat protein</fullName>
    </recommendedName>
</protein>
<dbReference type="Proteomes" id="UP001415857">
    <property type="component" value="Unassembled WGS sequence"/>
</dbReference>
<dbReference type="AlphaFoldDB" id="A0AAP0WZ76"/>
<organism evidence="1 2">
    <name type="scientific">Liquidambar formosana</name>
    <name type="common">Formosan gum</name>
    <dbReference type="NCBI Taxonomy" id="63359"/>
    <lineage>
        <taxon>Eukaryota</taxon>
        <taxon>Viridiplantae</taxon>
        <taxon>Streptophyta</taxon>
        <taxon>Embryophyta</taxon>
        <taxon>Tracheophyta</taxon>
        <taxon>Spermatophyta</taxon>
        <taxon>Magnoliopsida</taxon>
        <taxon>eudicotyledons</taxon>
        <taxon>Gunneridae</taxon>
        <taxon>Pentapetalae</taxon>
        <taxon>Saxifragales</taxon>
        <taxon>Altingiaceae</taxon>
        <taxon>Liquidambar</taxon>
    </lineage>
</organism>
<evidence type="ECO:0000313" key="2">
    <source>
        <dbReference type="Proteomes" id="UP001415857"/>
    </source>
</evidence>
<keyword evidence="2" id="KW-1185">Reference proteome</keyword>
<reference evidence="1 2" key="1">
    <citation type="journal article" date="2024" name="Plant J.">
        <title>Genome sequences and population genomics reveal climatic adaptation and genomic divergence between two closely related sweetgum species.</title>
        <authorList>
            <person name="Xu W.Q."/>
            <person name="Ren C.Q."/>
            <person name="Zhang X.Y."/>
            <person name="Comes H.P."/>
            <person name="Liu X.H."/>
            <person name="Li Y.G."/>
            <person name="Kettle C.J."/>
            <person name="Jalonen R."/>
            <person name="Gaisberger H."/>
            <person name="Ma Y.Z."/>
            <person name="Qiu Y.X."/>
        </authorList>
    </citation>
    <scope>NUCLEOTIDE SEQUENCE [LARGE SCALE GENOMIC DNA]</scope>
    <source>
        <strain evidence="1">Hangzhou</strain>
    </source>
</reference>
<evidence type="ECO:0000313" key="1">
    <source>
        <dbReference type="EMBL" id="KAK9286344.1"/>
    </source>
</evidence>
<evidence type="ECO:0008006" key="3">
    <source>
        <dbReference type="Google" id="ProtNLM"/>
    </source>
</evidence>
<gene>
    <name evidence="1" type="ORF">L1049_014737</name>
</gene>
<dbReference type="EMBL" id="JBBPBK010000004">
    <property type="protein sequence ID" value="KAK9286344.1"/>
    <property type="molecule type" value="Genomic_DNA"/>
</dbReference>
<accession>A0AAP0WZ76</accession>
<proteinExistence type="predicted"/>
<sequence>MHIAARNLYSDLVDLFLRHGARTDIPLCEYFEKDFSGLLPLDIALKTSRRLENLKSWTPGDSIFELITILCLPQLVTIPFASRGQEKKRG</sequence>